<gene>
    <name evidence="2" type="ORF">GDO81_005909</name>
</gene>
<feature type="signal peptide" evidence="1">
    <location>
        <begin position="1"/>
        <end position="25"/>
    </location>
</feature>
<evidence type="ECO:0000313" key="2">
    <source>
        <dbReference type="EMBL" id="KAG8588226.1"/>
    </source>
</evidence>
<sequence>MWPAALHPPLIMGFILHIILPHIEASCPPSFSTWSLLSSSLFLWPPVSSSRLLKKKKHYYLPFFIPLQQSDFLFSPLPDSDCNLEEGWGHLTEGATYSHNSFRHVRT</sequence>
<evidence type="ECO:0000313" key="3">
    <source>
        <dbReference type="Proteomes" id="UP000824782"/>
    </source>
</evidence>
<protein>
    <submittedName>
        <fullName evidence="2">Uncharacterized protein</fullName>
    </submittedName>
</protein>
<accession>A0AAV7CUN5</accession>
<comment type="caution">
    <text evidence="2">The sequence shown here is derived from an EMBL/GenBank/DDBJ whole genome shotgun (WGS) entry which is preliminary data.</text>
</comment>
<feature type="chain" id="PRO_5043518427" evidence="1">
    <location>
        <begin position="26"/>
        <end position="107"/>
    </location>
</feature>
<name>A0AAV7CUN5_ENGPU</name>
<keyword evidence="1" id="KW-0732">Signal</keyword>
<dbReference type="Proteomes" id="UP000824782">
    <property type="component" value="Unassembled WGS sequence"/>
</dbReference>
<reference evidence="2" key="1">
    <citation type="thesis" date="2020" institute="ProQuest LLC" country="789 East Eisenhower Parkway, Ann Arbor, MI, USA">
        <title>Comparative Genomics and Chromosome Evolution.</title>
        <authorList>
            <person name="Mudd A.B."/>
        </authorList>
    </citation>
    <scope>NUCLEOTIDE SEQUENCE</scope>
    <source>
        <strain evidence="2">237g6f4</strain>
        <tissue evidence="2">Blood</tissue>
    </source>
</reference>
<evidence type="ECO:0000256" key="1">
    <source>
        <dbReference type="SAM" id="SignalP"/>
    </source>
</evidence>
<organism evidence="2 3">
    <name type="scientific">Engystomops pustulosus</name>
    <name type="common">Tungara frog</name>
    <name type="synonym">Physalaemus pustulosus</name>
    <dbReference type="NCBI Taxonomy" id="76066"/>
    <lineage>
        <taxon>Eukaryota</taxon>
        <taxon>Metazoa</taxon>
        <taxon>Chordata</taxon>
        <taxon>Craniata</taxon>
        <taxon>Vertebrata</taxon>
        <taxon>Euteleostomi</taxon>
        <taxon>Amphibia</taxon>
        <taxon>Batrachia</taxon>
        <taxon>Anura</taxon>
        <taxon>Neobatrachia</taxon>
        <taxon>Hyloidea</taxon>
        <taxon>Leptodactylidae</taxon>
        <taxon>Leiuperinae</taxon>
        <taxon>Engystomops</taxon>
    </lineage>
</organism>
<dbReference type="AlphaFoldDB" id="A0AAV7CUN5"/>
<proteinExistence type="predicted"/>
<keyword evidence="3" id="KW-1185">Reference proteome</keyword>
<dbReference type="EMBL" id="WNYA01000002">
    <property type="protein sequence ID" value="KAG8588226.1"/>
    <property type="molecule type" value="Genomic_DNA"/>
</dbReference>